<sequence length="292" mass="32128">MEDITLLHISDLHVDGLDSDRKLPASYWSTMAVTLNRLNPDLIVVTGDLTTHGGCDIQALYQAREFLASTGRPYLVVPGNHDLSPSSVMRKDECYEDVKWPKTHFSQVFSQPSTVTQHIGPVSVIGIALRDGDPDQSLLQLKTALSQAPGPVLVFGHYPLRPVRTQGVLAEFGWSQYIPNTMPEFRRILKSSPRVRLYGCGHVHAASVQPITPALVQISAGGLGPGPSQYWLYKINAQDVTFYSVAGPGPATFWNEVDAEHGNVYDYNWGKTKSGLIRLAHEPSLLTLSAHF</sequence>
<evidence type="ECO:0000256" key="1">
    <source>
        <dbReference type="ARBA" id="ARBA00022723"/>
    </source>
</evidence>
<dbReference type="InterPro" id="IPR029052">
    <property type="entry name" value="Metallo-depent_PP-like"/>
</dbReference>
<protein>
    <recommendedName>
        <fullName evidence="5">Calcineurin-like phosphoesterase domain-containing protein</fullName>
    </recommendedName>
</protein>
<dbReference type="SUPFAM" id="SSF56300">
    <property type="entry name" value="Metallo-dependent phosphatases"/>
    <property type="match status" value="1"/>
</dbReference>
<organism evidence="6 7">
    <name type="scientific">Sulfobacillus thermotolerans</name>
    <dbReference type="NCBI Taxonomy" id="338644"/>
    <lineage>
        <taxon>Bacteria</taxon>
        <taxon>Bacillati</taxon>
        <taxon>Bacillota</taxon>
        <taxon>Clostridia</taxon>
        <taxon>Eubacteriales</taxon>
        <taxon>Clostridiales Family XVII. Incertae Sedis</taxon>
        <taxon>Sulfobacillus</taxon>
    </lineage>
</organism>
<dbReference type="PANTHER" id="PTHR42988:SF2">
    <property type="entry name" value="CYCLIC NUCLEOTIDE PHOSPHODIESTERASE CBUA0032-RELATED"/>
    <property type="match status" value="1"/>
</dbReference>
<keyword evidence="2" id="KW-0378">Hydrolase</keyword>
<comment type="similarity">
    <text evidence="4">Belongs to the cyclic nucleotide phosphodiesterase class-III family.</text>
</comment>
<accession>A0ABM6RS30</accession>
<keyword evidence="3" id="KW-0408">Iron</keyword>
<evidence type="ECO:0000256" key="2">
    <source>
        <dbReference type="ARBA" id="ARBA00022801"/>
    </source>
</evidence>
<evidence type="ECO:0000256" key="4">
    <source>
        <dbReference type="ARBA" id="ARBA00025742"/>
    </source>
</evidence>
<evidence type="ECO:0000256" key="3">
    <source>
        <dbReference type="ARBA" id="ARBA00023004"/>
    </source>
</evidence>
<evidence type="ECO:0000259" key="5">
    <source>
        <dbReference type="Pfam" id="PF00149"/>
    </source>
</evidence>
<dbReference type="InterPro" id="IPR050884">
    <property type="entry name" value="CNP_phosphodiesterase-III"/>
</dbReference>
<evidence type="ECO:0000313" key="6">
    <source>
        <dbReference type="EMBL" id="AUW94077.1"/>
    </source>
</evidence>
<feature type="domain" description="Calcineurin-like phosphoesterase" evidence="5">
    <location>
        <begin position="5"/>
        <end position="205"/>
    </location>
</feature>
<name>A0ABM6RS30_9FIRM</name>
<reference evidence="6 7" key="1">
    <citation type="journal article" date="2019" name="Sci. Rep.">
        <title>Sulfobacillus thermotolerans: new insights into resistance and metabolic capacities of acidophilic chemolithotrophs.</title>
        <authorList>
            <person name="Panyushkina A.E."/>
            <person name="Babenko V.V."/>
            <person name="Nikitina A.S."/>
            <person name="Selezneva O.V."/>
            <person name="Tsaplina I.A."/>
            <person name="Letarova M.A."/>
            <person name="Kostryukova E.S."/>
            <person name="Letarov A.V."/>
        </authorList>
    </citation>
    <scope>NUCLEOTIDE SEQUENCE [LARGE SCALE GENOMIC DNA]</scope>
    <source>
        <strain evidence="6 7">Kr1</strain>
    </source>
</reference>
<dbReference type="Proteomes" id="UP000325292">
    <property type="component" value="Chromosome"/>
</dbReference>
<dbReference type="Gene3D" id="3.60.21.10">
    <property type="match status" value="1"/>
</dbReference>
<dbReference type="InterPro" id="IPR004843">
    <property type="entry name" value="Calcineurin-like_PHP"/>
</dbReference>
<gene>
    <name evidence="6" type="ORF">BXT84_09040</name>
</gene>
<evidence type="ECO:0000313" key="7">
    <source>
        <dbReference type="Proteomes" id="UP000325292"/>
    </source>
</evidence>
<keyword evidence="7" id="KW-1185">Reference proteome</keyword>
<keyword evidence="1" id="KW-0479">Metal-binding</keyword>
<proteinExistence type="inferred from homology"/>
<dbReference type="EMBL" id="CP019454">
    <property type="protein sequence ID" value="AUW94077.1"/>
    <property type="molecule type" value="Genomic_DNA"/>
</dbReference>
<dbReference type="PANTHER" id="PTHR42988">
    <property type="entry name" value="PHOSPHOHYDROLASE"/>
    <property type="match status" value="1"/>
</dbReference>
<dbReference type="Pfam" id="PF00149">
    <property type="entry name" value="Metallophos"/>
    <property type="match status" value="1"/>
</dbReference>